<keyword evidence="2" id="KW-1185">Reference proteome</keyword>
<comment type="caution">
    <text evidence="1">The sequence shown here is derived from an EMBL/GenBank/DDBJ whole genome shotgun (WGS) entry which is preliminary data.</text>
</comment>
<protein>
    <submittedName>
        <fullName evidence="1">Uncharacterized protein</fullName>
    </submittedName>
</protein>
<evidence type="ECO:0000313" key="1">
    <source>
        <dbReference type="EMBL" id="GFO18306.1"/>
    </source>
</evidence>
<evidence type="ECO:0000313" key="2">
    <source>
        <dbReference type="Proteomes" id="UP000735302"/>
    </source>
</evidence>
<dbReference type="Proteomes" id="UP000735302">
    <property type="component" value="Unassembled WGS sequence"/>
</dbReference>
<sequence length="122" mass="13767">MLGISRSARPRQGGGWCEKWVTCQPETMSMRYEEALMNKSELSVGSYLSPVCPSRSESMQKVDNLAMRRKAKVLCVYDRPRPLLEMISSFFAIVGFSTANISNARDHKITVVFWASQLTLSL</sequence>
<reference evidence="1 2" key="1">
    <citation type="journal article" date="2021" name="Elife">
        <title>Chloroplast acquisition without the gene transfer in kleptoplastic sea slugs, Plakobranchus ocellatus.</title>
        <authorList>
            <person name="Maeda T."/>
            <person name="Takahashi S."/>
            <person name="Yoshida T."/>
            <person name="Shimamura S."/>
            <person name="Takaki Y."/>
            <person name="Nagai Y."/>
            <person name="Toyoda A."/>
            <person name="Suzuki Y."/>
            <person name="Arimoto A."/>
            <person name="Ishii H."/>
            <person name="Satoh N."/>
            <person name="Nishiyama T."/>
            <person name="Hasebe M."/>
            <person name="Maruyama T."/>
            <person name="Minagawa J."/>
            <person name="Obokata J."/>
            <person name="Shigenobu S."/>
        </authorList>
    </citation>
    <scope>NUCLEOTIDE SEQUENCE [LARGE SCALE GENOMIC DNA]</scope>
</reference>
<dbReference type="EMBL" id="BLXT01004946">
    <property type="protein sequence ID" value="GFO18306.1"/>
    <property type="molecule type" value="Genomic_DNA"/>
</dbReference>
<gene>
    <name evidence="1" type="ORF">PoB_004481100</name>
</gene>
<proteinExistence type="predicted"/>
<accession>A0AAV4BD25</accession>
<name>A0AAV4BD25_9GAST</name>
<organism evidence="1 2">
    <name type="scientific">Plakobranchus ocellatus</name>
    <dbReference type="NCBI Taxonomy" id="259542"/>
    <lineage>
        <taxon>Eukaryota</taxon>
        <taxon>Metazoa</taxon>
        <taxon>Spiralia</taxon>
        <taxon>Lophotrochozoa</taxon>
        <taxon>Mollusca</taxon>
        <taxon>Gastropoda</taxon>
        <taxon>Heterobranchia</taxon>
        <taxon>Euthyneura</taxon>
        <taxon>Panpulmonata</taxon>
        <taxon>Sacoglossa</taxon>
        <taxon>Placobranchoidea</taxon>
        <taxon>Plakobranchidae</taxon>
        <taxon>Plakobranchus</taxon>
    </lineage>
</organism>
<dbReference type="AlphaFoldDB" id="A0AAV4BD25"/>